<proteinExistence type="predicted"/>
<protein>
    <recommendedName>
        <fullName evidence="4">Aminotransferase class III-fold pyridoxal phosphate-dependent enzyme</fullName>
    </recommendedName>
</protein>
<evidence type="ECO:0000313" key="3">
    <source>
        <dbReference type="EMBL" id="GAH85894.1"/>
    </source>
</evidence>
<comment type="caution">
    <text evidence="3">The sequence shown here is derived from an EMBL/GenBank/DDBJ whole genome shotgun (WGS) entry which is preliminary data.</text>
</comment>
<dbReference type="InterPro" id="IPR015421">
    <property type="entry name" value="PyrdxlP-dep_Trfase_major"/>
</dbReference>
<evidence type="ECO:0000256" key="1">
    <source>
        <dbReference type="ARBA" id="ARBA00001933"/>
    </source>
</evidence>
<gene>
    <name evidence="3" type="ORF">S03H2_63561</name>
</gene>
<accession>X1K6L2</accession>
<sequence length="132" mass="15125">MFIKEELETYQKNRPKSKKLWQKALEVLPGGISHNIRTFGLSSIGAFPIFIKSGNGSNLKDIDGNEYLDFWNGHFAMILGHNHPEVQEVIREHSKYGWHFGTNTEYQVELASTIIQRNPSIEKVRFCTSGTE</sequence>
<comment type="cofactor">
    <cofactor evidence="1">
        <name>pyridoxal 5'-phosphate</name>
        <dbReference type="ChEBI" id="CHEBI:597326"/>
    </cofactor>
</comment>
<dbReference type="GO" id="GO:0008483">
    <property type="term" value="F:transaminase activity"/>
    <property type="evidence" value="ECO:0007669"/>
    <property type="project" value="InterPro"/>
</dbReference>
<dbReference type="AlphaFoldDB" id="X1K6L2"/>
<keyword evidence="2" id="KW-0663">Pyridoxal phosphate</keyword>
<evidence type="ECO:0000256" key="2">
    <source>
        <dbReference type="ARBA" id="ARBA00022898"/>
    </source>
</evidence>
<dbReference type="Pfam" id="PF00202">
    <property type="entry name" value="Aminotran_3"/>
    <property type="match status" value="1"/>
</dbReference>
<dbReference type="Gene3D" id="3.40.640.10">
    <property type="entry name" value="Type I PLP-dependent aspartate aminotransferase-like (Major domain)"/>
    <property type="match status" value="1"/>
</dbReference>
<dbReference type="PANTHER" id="PTHR43713:SF3">
    <property type="entry name" value="GLUTAMATE-1-SEMIALDEHYDE 2,1-AMINOMUTASE 1, CHLOROPLASTIC-RELATED"/>
    <property type="match status" value="1"/>
</dbReference>
<dbReference type="InterPro" id="IPR015422">
    <property type="entry name" value="PyrdxlP-dep_Trfase_small"/>
</dbReference>
<name>X1K6L2_9ZZZZ</name>
<reference evidence="3" key="1">
    <citation type="journal article" date="2014" name="Front. Microbiol.">
        <title>High frequency of phylogenetically diverse reductive dehalogenase-homologous genes in deep subseafloor sedimentary metagenomes.</title>
        <authorList>
            <person name="Kawai M."/>
            <person name="Futagami T."/>
            <person name="Toyoda A."/>
            <person name="Takaki Y."/>
            <person name="Nishi S."/>
            <person name="Hori S."/>
            <person name="Arai W."/>
            <person name="Tsubouchi T."/>
            <person name="Morono Y."/>
            <person name="Uchiyama I."/>
            <person name="Ito T."/>
            <person name="Fujiyama A."/>
            <person name="Inagaki F."/>
            <person name="Takami H."/>
        </authorList>
    </citation>
    <scope>NUCLEOTIDE SEQUENCE</scope>
    <source>
        <strain evidence="3">Expedition CK06-06</strain>
    </source>
</reference>
<dbReference type="Gene3D" id="3.90.1150.10">
    <property type="entry name" value="Aspartate Aminotransferase, domain 1"/>
    <property type="match status" value="1"/>
</dbReference>
<feature type="non-terminal residue" evidence="3">
    <location>
        <position position="132"/>
    </location>
</feature>
<dbReference type="SUPFAM" id="SSF53383">
    <property type="entry name" value="PLP-dependent transferases"/>
    <property type="match status" value="1"/>
</dbReference>
<dbReference type="InterPro" id="IPR005814">
    <property type="entry name" value="Aminotrans_3"/>
</dbReference>
<dbReference type="EMBL" id="BARU01041199">
    <property type="protein sequence ID" value="GAH85894.1"/>
    <property type="molecule type" value="Genomic_DNA"/>
</dbReference>
<dbReference type="InterPro" id="IPR015424">
    <property type="entry name" value="PyrdxlP-dep_Trfase"/>
</dbReference>
<organism evidence="3">
    <name type="scientific">marine sediment metagenome</name>
    <dbReference type="NCBI Taxonomy" id="412755"/>
    <lineage>
        <taxon>unclassified sequences</taxon>
        <taxon>metagenomes</taxon>
        <taxon>ecological metagenomes</taxon>
    </lineage>
</organism>
<dbReference type="PANTHER" id="PTHR43713">
    <property type="entry name" value="GLUTAMATE-1-SEMIALDEHYDE 2,1-AMINOMUTASE"/>
    <property type="match status" value="1"/>
</dbReference>
<dbReference type="GO" id="GO:0030170">
    <property type="term" value="F:pyridoxal phosphate binding"/>
    <property type="evidence" value="ECO:0007669"/>
    <property type="project" value="InterPro"/>
</dbReference>
<evidence type="ECO:0008006" key="4">
    <source>
        <dbReference type="Google" id="ProtNLM"/>
    </source>
</evidence>